<dbReference type="Gene3D" id="1.10.510.10">
    <property type="entry name" value="Transferase(Phosphotransferase) domain 1"/>
    <property type="match status" value="1"/>
</dbReference>
<protein>
    <recommendedName>
        <fullName evidence="2">Fungal-type protein kinase domain-containing protein</fullName>
    </recommendedName>
</protein>
<feature type="region of interest" description="Disordered" evidence="1">
    <location>
        <begin position="387"/>
        <end position="424"/>
    </location>
</feature>
<dbReference type="Pfam" id="PF17667">
    <property type="entry name" value="Pkinase_fungal"/>
    <property type="match status" value="1"/>
</dbReference>
<reference evidence="3 4" key="1">
    <citation type="journal article" date="2015" name="Sci. Rep.">
        <title>Chromosome-level genome map provides insights into diverse defense mechanisms in the medicinal fungus Ganoderma sinense.</title>
        <authorList>
            <person name="Zhu Y."/>
            <person name="Xu J."/>
            <person name="Sun C."/>
            <person name="Zhou S."/>
            <person name="Xu H."/>
            <person name="Nelson D.R."/>
            <person name="Qian J."/>
            <person name="Song J."/>
            <person name="Luo H."/>
            <person name="Xiang L."/>
            <person name="Li Y."/>
            <person name="Xu Z."/>
            <person name="Ji A."/>
            <person name="Wang L."/>
            <person name="Lu S."/>
            <person name="Hayward A."/>
            <person name="Sun W."/>
            <person name="Li X."/>
            <person name="Schwartz D.C."/>
            <person name="Wang Y."/>
            <person name="Chen S."/>
        </authorList>
    </citation>
    <scope>NUCLEOTIDE SEQUENCE [LARGE SCALE GENOMIC DNA]</scope>
    <source>
        <strain evidence="3 4">ZZ0214-1</strain>
    </source>
</reference>
<evidence type="ECO:0000256" key="1">
    <source>
        <dbReference type="SAM" id="MobiDB-lite"/>
    </source>
</evidence>
<proteinExistence type="predicted"/>
<dbReference type="OrthoDB" id="2752322at2759"/>
<feature type="domain" description="Fungal-type protein kinase" evidence="2">
    <location>
        <begin position="144"/>
        <end position="560"/>
    </location>
</feature>
<feature type="compositionally biased region" description="Low complexity" evidence="1">
    <location>
        <begin position="762"/>
        <end position="772"/>
    </location>
</feature>
<evidence type="ECO:0000259" key="2">
    <source>
        <dbReference type="Pfam" id="PF17667"/>
    </source>
</evidence>
<dbReference type="PANTHER" id="PTHR38248">
    <property type="entry name" value="FUNK1 6"/>
    <property type="match status" value="1"/>
</dbReference>
<organism evidence="3 4">
    <name type="scientific">Ganoderma sinense ZZ0214-1</name>
    <dbReference type="NCBI Taxonomy" id="1077348"/>
    <lineage>
        <taxon>Eukaryota</taxon>
        <taxon>Fungi</taxon>
        <taxon>Dikarya</taxon>
        <taxon>Basidiomycota</taxon>
        <taxon>Agaricomycotina</taxon>
        <taxon>Agaricomycetes</taxon>
        <taxon>Polyporales</taxon>
        <taxon>Polyporaceae</taxon>
        <taxon>Ganoderma</taxon>
    </lineage>
</organism>
<dbReference type="Proteomes" id="UP000230002">
    <property type="component" value="Unassembled WGS sequence"/>
</dbReference>
<feature type="region of interest" description="Disordered" evidence="1">
    <location>
        <begin position="648"/>
        <end position="709"/>
    </location>
</feature>
<dbReference type="SUPFAM" id="SSF56112">
    <property type="entry name" value="Protein kinase-like (PK-like)"/>
    <property type="match status" value="1"/>
</dbReference>
<dbReference type="InterPro" id="IPR040976">
    <property type="entry name" value="Pkinase_fungal"/>
</dbReference>
<dbReference type="PROSITE" id="PS00109">
    <property type="entry name" value="PROTEIN_KINASE_TYR"/>
    <property type="match status" value="1"/>
</dbReference>
<dbReference type="PANTHER" id="PTHR38248:SF2">
    <property type="entry name" value="FUNK1 11"/>
    <property type="match status" value="1"/>
</dbReference>
<dbReference type="AlphaFoldDB" id="A0A2G8SFC9"/>
<feature type="compositionally biased region" description="Low complexity" evidence="1">
    <location>
        <begin position="648"/>
        <end position="671"/>
    </location>
</feature>
<dbReference type="InterPro" id="IPR008266">
    <property type="entry name" value="Tyr_kinase_AS"/>
</dbReference>
<gene>
    <name evidence="3" type="ORF">GSI_05171</name>
</gene>
<keyword evidence="4" id="KW-1185">Reference proteome</keyword>
<accession>A0A2G8SFC9</accession>
<feature type="compositionally biased region" description="Pro residues" evidence="1">
    <location>
        <begin position="745"/>
        <end position="761"/>
    </location>
</feature>
<name>A0A2G8SFC9_9APHY</name>
<comment type="caution">
    <text evidence="3">The sequence shown here is derived from an EMBL/GenBank/DDBJ whole genome shotgun (WGS) entry which is preliminary data.</text>
</comment>
<feature type="region of interest" description="Disordered" evidence="1">
    <location>
        <begin position="736"/>
        <end position="819"/>
    </location>
</feature>
<dbReference type="InterPro" id="IPR011009">
    <property type="entry name" value="Kinase-like_dom_sf"/>
</dbReference>
<evidence type="ECO:0000313" key="4">
    <source>
        <dbReference type="Proteomes" id="UP000230002"/>
    </source>
</evidence>
<sequence>MASSIVQLDHSRFIHEFLSPPHINFRPKRASIGPFAQLKCANDLPENGISERFITAVRTHHLTPGSTLTTTPFDPVSMEREAEHSTPTAIYRSTDVPKRGLPHWADQKVSFLFNRYVAGADPFDEDDLDEDYTGAGRERKKLRDRVTGTAELLFAAQQRVFLFMVLIIGTRFRLLRWDRAGVIVTPSVDYIEQPALLCDCLRRLALLDDISLGFDPTAVRLRPCDADFLRMDAAALDDPSDVDHTERQIDEGEIGDFFVFRYVRSAFRDSLCANWPRYRLRIRDHDDTREYLVGKPLHLPSDIVGRGTRGYVAFDCETQRFVWLKDVWRACDLAAEKEGDILGKLNLAGVVNVPTLVCHGDVQDQTTITSRWWDITHGVCPDSFSRECTSPGGTRKRKRDETIREEAPSDTTRQSPPATAREPCPLRRHTHYRIAVEEVAMSLAEFRCGKQLASIVLDCLHAHHQSATNHKIRMLHRDISSGNVLIYPKVRSDEDGKGLCMVWTGLLTDWELAKHIDTEGSLQANRIGTHQFMSVNLLSDPFQAVKVPDELESFFHVLVYYSVRYLRSNCPSPNAWINTYFQADGVPNMYVGGMKTVAIQREGMLSTVVPPGPLLFNSPMDTLLGDLIKSFFAHYKVTEHEFRQALSPLPSSSSAASSSGSGNAAPQGSAAKRTKYYVPTPRYSDDSDYSEDTTEWKPYKPPDTTPTPDELELARRVADHDFTLEFIAGLLRDEGWSDDDRISIPPVPTSKPHPGPGPKPTPADTDTDAAPVPKRRHKAAPKQQVADAPAQPGRRPATARRTRSQAHAASSKTRPARRS</sequence>
<dbReference type="GO" id="GO:0004672">
    <property type="term" value="F:protein kinase activity"/>
    <property type="evidence" value="ECO:0007669"/>
    <property type="project" value="InterPro"/>
</dbReference>
<evidence type="ECO:0000313" key="3">
    <source>
        <dbReference type="EMBL" id="PIL32469.1"/>
    </source>
</evidence>
<dbReference type="EMBL" id="AYKW01000010">
    <property type="protein sequence ID" value="PIL32469.1"/>
    <property type="molecule type" value="Genomic_DNA"/>
</dbReference>